<dbReference type="GO" id="GO:0005964">
    <property type="term" value="C:phosphorylase kinase complex"/>
    <property type="evidence" value="ECO:0007669"/>
    <property type="project" value="TreeGrafter"/>
</dbReference>
<feature type="region of interest" description="Disordered" evidence="7">
    <location>
        <begin position="488"/>
        <end position="507"/>
    </location>
</feature>
<evidence type="ECO:0000259" key="9">
    <source>
        <dbReference type="Pfam" id="PF19292"/>
    </source>
</evidence>
<keyword evidence="4 6" id="KW-0112">Calmodulin-binding</keyword>
<comment type="pathway">
    <text evidence="1 6">Glycan biosynthesis; glycogen metabolism.</text>
</comment>
<dbReference type="EMBL" id="CAJNRF010017418">
    <property type="protein sequence ID" value="CAF2230437.1"/>
    <property type="molecule type" value="Genomic_DNA"/>
</dbReference>
<sequence>MSENWLRSQRQTSMTSTAIGNLYAQSNSISVSSRSRRPSWSDAKKVWDAGDEEENYSDSHSQILKKLDSYYRKVKRQILAFQSLTTGLFPNHLESDKKVGHVVENVFCAIAVWSLRQCYCKIDNDQGRAHELGQAAVKCMRGILNCWMKQAKKIEVFKNEQSTKDALHSRFNVLDGSEVEGADEVGQLQICAISIYLLTLVQMITSNLQIIFSMDEVTFVQQLVFSIERAYRTPDYGIWARGSKYNTNTCELHASSIGMAKAALEAMNGFNLYGDQGANWSVVYVDVDAHNRNRTTLDTLLPRESASKNTDAALLLTISWPTFAIHDSTLVQTTTRKCIRKLRGTHGFKRFLRDGQYTDLESKDQRFYETTEMKKFDKNECQWPMFFALMAIDGIFKNNQAQVDEYLTALNPLLRRTTEALDTTSLFTAINSETNSPRSRPITKGQQDSCSSQDSTNTKILSTTHSFASLLTKGEMMAHYYYVDHSKQQSSTQSEGSDRGSNPPISMAGSSEILHGNFFLFGQSVWIICQLLVDKVLTITDLDPIRRYLSPSERPKPNSRYSSIQDSLRYQYTPNISKLITSPPFDSVDVKKKTRVIIPSNVTFSDLVIQVVPISESVRLQQVLATYGIQTQTPKQVEPLLIWPPAELVKAYANLGANKKFGFSGRPNRPIGVLGTCKVYRICSKTVLCYPLTFETNDFYVSSDMALLLDNIRSDFEFITKCWRLKGRPIYLIMLRERHLRGPQKADFLELLTQIRNGKISSSIFVRLERLQTAISSACVEHLDFLNNSMCTTLDWLPAVVHEHKSTSEVGHYKSLTDVSKIPIIVEDIDYNNHEFKNQRDDELREFINNTDTALGSLTKHALATYELYRRGGLDWMIRDNYRVRNHLEHLLKEAATWQHWAVIRFVSSLLHKVVDSLAPSVTLLLVRGKTVTLGVFGYEESIIDNPMRPNEIFKIIYGENVFNRSIFHAVLLQELLIDVSVFMSTFPQLFNGILKLRLGWILQAMKLSLEHLKNDADDVVTLNTVSPNEIKQLLYFVLTTESQQQTLPGGEIDQRSSFQQRQMDGALCRVPSDFFEHIWSILERTPGGIKLCGVFLPQQPTLSDMTDYELNFSLKIEEMLSKISDPAYRCLVVEMFELINVLLKRNAELRFSQTLDADYLIQEAVKLFQQQTNSTDPYKDFYNLPIQLVGGSTGYMVRVIINYLFNVNLQKVDNIDLNSGSNTDICKIS</sequence>
<dbReference type="Proteomes" id="UP000663824">
    <property type="component" value="Unassembled WGS sequence"/>
</dbReference>
<protein>
    <recommendedName>
        <fullName evidence="6">Phosphorylase b kinase regulatory subunit</fullName>
    </recommendedName>
</protein>
<keyword evidence="6" id="KW-0472">Membrane</keyword>
<evidence type="ECO:0000256" key="6">
    <source>
        <dbReference type="RuleBase" id="RU364123"/>
    </source>
</evidence>
<evidence type="ECO:0000313" key="11">
    <source>
        <dbReference type="EMBL" id="CAF2142250.1"/>
    </source>
</evidence>
<keyword evidence="6" id="KW-0449">Lipoprotein</keyword>
<evidence type="ECO:0000256" key="3">
    <source>
        <dbReference type="ARBA" id="ARBA00022600"/>
    </source>
</evidence>
<accession>A0A816ZSA5</accession>
<evidence type="ECO:0000256" key="1">
    <source>
        <dbReference type="ARBA" id="ARBA00005131"/>
    </source>
</evidence>
<evidence type="ECO:0000313" key="10">
    <source>
        <dbReference type="EMBL" id="CAF2062216.1"/>
    </source>
</evidence>
<dbReference type="AlphaFoldDB" id="A0A816ZSA5"/>
<feature type="region of interest" description="Disordered" evidence="7">
    <location>
        <begin position="432"/>
        <end position="457"/>
    </location>
</feature>
<dbReference type="PANTHER" id="PTHR10749">
    <property type="entry name" value="PHOSPHORYLASE B KINASE REGULATORY SUBUNIT"/>
    <property type="match status" value="1"/>
</dbReference>
<keyword evidence="3 6" id="KW-0321">Glycogen metabolism</keyword>
<dbReference type="Pfam" id="PF00723">
    <property type="entry name" value="Glyco_hydro_15"/>
    <property type="match status" value="1"/>
</dbReference>
<dbReference type="SUPFAM" id="SSF48208">
    <property type="entry name" value="Six-hairpin glycosidases"/>
    <property type="match status" value="1"/>
</dbReference>
<dbReference type="GO" id="GO:0005886">
    <property type="term" value="C:plasma membrane"/>
    <property type="evidence" value="ECO:0007669"/>
    <property type="project" value="UniProtKB-SubCell"/>
</dbReference>
<dbReference type="GO" id="GO:0005516">
    <property type="term" value="F:calmodulin binding"/>
    <property type="evidence" value="ECO:0007669"/>
    <property type="project" value="UniProtKB-KW"/>
</dbReference>
<feature type="domain" description="GH15-like" evidence="8">
    <location>
        <begin position="66"/>
        <end position="1000"/>
    </location>
</feature>
<gene>
    <name evidence="10" type="ORF">MBJ925_LOCUS15159</name>
    <name evidence="12" type="ORF">WKI299_LOCUS35989</name>
    <name evidence="11" type="ORF">XDN619_LOCUS26948</name>
</gene>
<keyword evidence="6" id="KW-0636">Prenylation</keyword>
<comment type="function">
    <text evidence="6">Phosphorylase b kinase catalyzes the phosphorylation of serine in certain substrates, including troponin I.</text>
</comment>
<evidence type="ECO:0000256" key="7">
    <source>
        <dbReference type="SAM" id="MobiDB-lite"/>
    </source>
</evidence>
<evidence type="ECO:0000313" key="13">
    <source>
        <dbReference type="Proteomes" id="UP000663856"/>
    </source>
</evidence>
<evidence type="ECO:0000256" key="5">
    <source>
        <dbReference type="ARBA" id="ARBA00023277"/>
    </source>
</evidence>
<dbReference type="EMBL" id="CAJNRE010007068">
    <property type="protein sequence ID" value="CAF2062216.1"/>
    <property type="molecule type" value="Genomic_DNA"/>
</dbReference>
<dbReference type="InterPro" id="IPR045583">
    <property type="entry name" value="KPBA/B_C"/>
</dbReference>
<evidence type="ECO:0000256" key="2">
    <source>
        <dbReference type="ARBA" id="ARBA00007128"/>
    </source>
</evidence>
<dbReference type="UniPathway" id="UPA00163"/>
<dbReference type="Proteomes" id="UP000663887">
    <property type="component" value="Unassembled WGS sequence"/>
</dbReference>
<dbReference type="EMBL" id="CAJNRG010012684">
    <property type="protein sequence ID" value="CAF2142250.1"/>
    <property type="molecule type" value="Genomic_DNA"/>
</dbReference>
<evidence type="ECO:0000313" key="12">
    <source>
        <dbReference type="EMBL" id="CAF2230437.1"/>
    </source>
</evidence>
<dbReference type="PANTHER" id="PTHR10749:SF8">
    <property type="entry name" value="PHOSPHORYLASE B KINASE REGULATORY SUBUNIT BETA"/>
    <property type="match status" value="1"/>
</dbReference>
<dbReference type="GO" id="GO:0005977">
    <property type="term" value="P:glycogen metabolic process"/>
    <property type="evidence" value="ECO:0007669"/>
    <property type="project" value="UniProtKB-UniPathway"/>
</dbReference>
<dbReference type="InterPro" id="IPR011613">
    <property type="entry name" value="GH15-like"/>
</dbReference>
<evidence type="ECO:0000256" key="4">
    <source>
        <dbReference type="ARBA" id="ARBA00022860"/>
    </source>
</evidence>
<dbReference type="InterPro" id="IPR008928">
    <property type="entry name" value="6-hairpin_glycosidase_sf"/>
</dbReference>
<keyword evidence="6" id="KW-1003">Cell membrane</keyword>
<dbReference type="Pfam" id="PF19292">
    <property type="entry name" value="KPBB_C"/>
    <property type="match status" value="1"/>
</dbReference>
<dbReference type="InterPro" id="IPR008734">
    <property type="entry name" value="PHK_A/B_su"/>
</dbReference>
<proteinExistence type="inferred from homology"/>
<organism evidence="12 13">
    <name type="scientific">Rotaria magnacalcarata</name>
    <dbReference type="NCBI Taxonomy" id="392030"/>
    <lineage>
        <taxon>Eukaryota</taxon>
        <taxon>Metazoa</taxon>
        <taxon>Spiralia</taxon>
        <taxon>Gnathifera</taxon>
        <taxon>Rotifera</taxon>
        <taxon>Eurotatoria</taxon>
        <taxon>Bdelloidea</taxon>
        <taxon>Philodinida</taxon>
        <taxon>Philodinidae</taxon>
        <taxon>Rotaria</taxon>
    </lineage>
</organism>
<comment type="caution">
    <text evidence="12">The sequence shown here is derived from an EMBL/GenBank/DDBJ whole genome shotgun (WGS) entry which is preliminary data.</text>
</comment>
<keyword evidence="5 6" id="KW-0119">Carbohydrate metabolism</keyword>
<dbReference type="Proteomes" id="UP000663856">
    <property type="component" value="Unassembled WGS sequence"/>
</dbReference>
<feature type="compositionally biased region" description="Polar residues" evidence="7">
    <location>
        <begin position="488"/>
        <end position="504"/>
    </location>
</feature>
<comment type="similarity">
    <text evidence="2 6">Belongs to the phosphorylase b kinase regulatory chain family.</text>
</comment>
<feature type="domain" description="Phosphorylase b kinase regulatory subunit alpha/beta C-terminal" evidence="9">
    <location>
        <begin position="1002"/>
        <end position="1176"/>
    </location>
</feature>
<evidence type="ECO:0000259" key="8">
    <source>
        <dbReference type="Pfam" id="PF00723"/>
    </source>
</evidence>
<name>A0A816ZSA5_9BILA</name>
<comment type="subcellular location">
    <subcellularLocation>
        <location evidence="6">Cell membrane</location>
        <topology evidence="6">Lipid-anchor</topology>
        <orientation evidence="6">Cytoplasmic side</orientation>
    </subcellularLocation>
</comment>
<reference evidence="12" key="1">
    <citation type="submission" date="2021-02" db="EMBL/GenBank/DDBJ databases">
        <authorList>
            <person name="Nowell W R."/>
        </authorList>
    </citation>
    <scope>NUCLEOTIDE SEQUENCE</scope>
</reference>